<protein>
    <submittedName>
        <fullName evidence="1">Uncharacterized protein</fullName>
    </submittedName>
</protein>
<dbReference type="Proteomes" id="UP000241808">
    <property type="component" value="Unassembled WGS sequence"/>
</dbReference>
<dbReference type="OrthoDB" id="452279at2"/>
<sequence>MSQNAIDRLISNWGGRTSSSNPSLVMLDKSIIERLASIAFGRHVFDESAYLETHPDIGRAVVNGSFLSGLQHYIWDGIREGRAIPETPVDADKYAAANPDLTKAADMDEASLKAHWSNIGWIEGRRTE</sequence>
<organism evidence="1 2">
    <name type="scientific">Phreatobacter oligotrophus</name>
    <dbReference type="NCBI Taxonomy" id="1122261"/>
    <lineage>
        <taxon>Bacteria</taxon>
        <taxon>Pseudomonadati</taxon>
        <taxon>Pseudomonadota</taxon>
        <taxon>Alphaproteobacteria</taxon>
        <taxon>Hyphomicrobiales</taxon>
        <taxon>Phreatobacteraceae</taxon>
        <taxon>Phreatobacter</taxon>
    </lineage>
</organism>
<comment type="caution">
    <text evidence="1">The sequence shown here is derived from an EMBL/GenBank/DDBJ whole genome shotgun (WGS) entry which is preliminary data.</text>
</comment>
<dbReference type="EMBL" id="PZZL01000032">
    <property type="protein sequence ID" value="PTM45279.1"/>
    <property type="molecule type" value="Genomic_DNA"/>
</dbReference>
<evidence type="ECO:0000313" key="2">
    <source>
        <dbReference type="Proteomes" id="UP000241808"/>
    </source>
</evidence>
<dbReference type="AlphaFoldDB" id="A0A2T4YP57"/>
<reference evidence="1 2" key="1">
    <citation type="submission" date="2018-04" db="EMBL/GenBank/DDBJ databases">
        <title>Genomic Encyclopedia of Archaeal and Bacterial Type Strains, Phase II (KMG-II): from individual species to whole genera.</title>
        <authorList>
            <person name="Goeker M."/>
        </authorList>
    </citation>
    <scope>NUCLEOTIDE SEQUENCE [LARGE SCALE GENOMIC DNA]</scope>
    <source>
        <strain evidence="1 2">DSM 25521</strain>
    </source>
</reference>
<keyword evidence="2" id="KW-1185">Reference proteome</keyword>
<accession>A0A2T4YP57</accession>
<proteinExistence type="predicted"/>
<dbReference type="RefSeq" id="WP_108179712.1">
    <property type="nucleotide sequence ID" value="NZ_PZZL01000032.1"/>
</dbReference>
<gene>
    <name evidence="1" type="ORF">C8P69_1322</name>
</gene>
<evidence type="ECO:0000313" key="1">
    <source>
        <dbReference type="EMBL" id="PTM45279.1"/>
    </source>
</evidence>
<name>A0A2T4YP57_9HYPH</name>